<organism evidence="10 11">
    <name type="scientific">Acidomonas methanolica NBRC 104435</name>
    <dbReference type="NCBI Taxonomy" id="1231351"/>
    <lineage>
        <taxon>Bacteria</taxon>
        <taxon>Pseudomonadati</taxon>
        <taxon>Pseudomonadota</taxon>
        <taxon>Alphaproteobacteria</taxon>
        <taxon>Acetobacterales</taxon>
        <taxon>Acetobacteraceae</taxon>
        <taxon>Acidomonas</taxon>
    </lineage>
</organism>
<dbReference type="PROSITE" id="PS00629">
    <property type="entry name" value="IMP_1"/>
    <property type="match status" value="1"/>
</dbReference>
<feature type="binding site" evidence="9">
    <location>
        <position position="104"/>
    </location>
    <ligand>
        <name>Mg(2+)</name>
        <dbReference type="ChEBI" id="CHEBI:18420"/>
        <label>1</label>
        <note>catalytic</note>
    </ligand>
</feature>
<feature type="binding site" evidence="9">
    <location>
        <position position="102"/>
    </location>
    <ligand>
        <name>Mg(2+)</name>
        <dbReference type="ChEBI" id="CHEBI:18420"/>
        <label>1</label>
        <note>catalytic</note>
    </ligand>
</feature>
<dbReference type="EMBL" id="BAND01000031">
    <property type="protein sequence ID" value="GAJ28554.1"/>
    <property type="molecule type" value="Genomic_DNA"/>
</dbReference>
<proteinExistence type="inferred from homology"/>
<gene>
    <name evidence="10" type="ORF">Amme_031_016</name>
</gene>
<dbReference type="GO" id="GO:0046872">
    <property type="term" value="F:metal ion binding"/>
    <property type="evidence" value="ECO:0007669"/>
    <property type="project" value="UniProtKB-KW"/>
</dbReference>
<reference evidence="11" key="1">
    <citation type="journal article" date="2014" name="FEMS Microbiol. Lett.">
        <title>Draft Genomic DNA Sequence of the Facultatively Methylotrophic Bacterium Acidomonas methanolica type strain MB58.</title>
        <authorList>
            <person name="Higashiura N."/>
            <person name="Hadano H."/>
            <person name="Hirakawa H."/>
            <person name="Matsutani M."/>
            <person name="Takabe S."/>
            <person name="Matsushita K."/>
            <person name="Azuma Y."/>
        </authorList>
    </citation>
    <scope>NUCLEOTIDE SEQUENCE [LARGE SCALE GENOMIC DNA]</scope>
    <source>
        <strain evidence="11">MB58</strain>
    </source>
</reference>
<evidence type="ECO:0000256" key="3">
    <source>
        <dbReference type="ARBA" id="ARBA00009759"/>
    </source>
</evidence>
<dbReference type="PRINTS" id="PR00377">
    <property type="entry name" value="IMPHPHTASES"/>
</dbReference>
<name>A0A023D394_ACIMT</name>
<feature type="binding site" evidence="9">
    <location>
        <position position="83"/>
    </location>
    <ligand>
        <name>Mg(2+)</name>
        <dbReference type="ChEBI" id="CHEBI:18420"/>
        <label>1</label>
        <note>catalytic</note>
    </ligand>
</feature>
<evidence type="ECO:0000313" key="10">
    <source>
        <dbReference type="EMBL" id="GAJ28554.1"/>
    </source>
</evidence>
<dbReference type="InterPro" id="IPR000760">
    <property type="entry name" value="Inositol_monophosphatase-like"/>
</dbReference>
<reference evidence="10 11" key="2">
    <citation type="journal article" date="2014" name="FEMS Microbiol. Lett.">
        <title>Draft genomic DNA sequence of the facultatively methylotrophic bacterium Acidomonas methanolica type strain MB58.</title>
        <authorList>
            <person name="Higashiura N."/>
            <person name="Hadano H."/>
            <person name="Hirakawa H."/>
            <person name="Matsutani M."/>
            <person name="Takabe S."/>
            <person name="Matsushita K."/>
            <person name="Azuma Y."/>
        </authorList>
    </citation>
    <scope>NUCLEOTIDE SEQUENCE [LARGE SCALE GENOMIC DNA]</scope>
    <source>
        <strain evidence="10 11">MB58</strain>
    </source>
</reference>
<comment type="similarity">
    <text evidence="3">Belongs to the inositol monophosphatase superfamily.</text>
</comment>
<dbReference type="GO" id="GO:0008934">
    <property type="term" value="F:inositol monophosphate 1-phosphatase activity"/>
    <property type="evidence" value="ECO:0007669"/>
    <property type="project" value="TreeGrafter"/>
</dbReference>
<protein>
    <recommendedName>
        <fullName evidence="5">Inositol-1-monophosphatase</fullName>
        <ecNumber evidence="4">3.1.3.25</ecNumber>
    </recommendedName>
</protein>
<evidence type="ECO:0000256" key="6">
    <source>
        <dbReference type="ARBA" id="ARBA00022723"/>
    </source>
</evidence>
<dbReference type="PANTHER" id="PTHR20854:SF4">
    <property type="entry name" value="INOSITOL-1-MONOPHOSPHATASE-RELATED"/>
    <property type="match status" value="1"/>
</dbReference>
<dbReference type="RefSeq" id="WP_042057311.1">
    <property type="nucleotide sequence ID" value="NZ_BAND01000031.1"/>
</dbReference>
<keyword evidence="11" id="KW-1185">Reference proteome</keyword>
<dbReference type="GO" id="GO:0006020">
    <property type="term" value="P:inositol metabolic process"/>
    <property type="evidence" value="ECO:0007669"/>
    <property type="project" value="TreeGrafter"/>
</dbReference>
<feature type="binding site" evidence="9">
    <location>
        <position position="228"/>
    </location>
    <ligand>
        <name>Mg(2+)</name>
        <dbReference type="ChEBI" id="CHEBI:18420"/>
        <label>1</label>
        <note>catalytic</note>
    </ligand>
</feature>
<evidence type="ECO:0000256" key="9">
    <source>
        <dbReference type="PIRSR" id="PIRSR600760-2"/>
    </source>
</evidence>
<comment type="cofactor">
    <cofactor evidence="2 9">
        <name>Mg(2+)</name>
        <dbReference type="ChEBI" id="CHEBI:18420"/>
    </cofactor>
</comment>
<comment type="caution">
    <text evidence="10">The sequence shown here is derived from an EMBL/GenBank/DDBJ whole genome shotgun (WGS) entry which is preliminary data.</text>
</comment>
<dbReference type="Proteomes" id="UP000019760">
    <property type="component" value="Unassembled WGS sequence"/>
</dbReference>
<evidence type="ECO:0000313" key="11">
    <source>
        <dbReference type="Proteomes" id="UP000019760"/>
    </source>
</evidence>
<dbReference type="SUPFAM" id="SSF56655">
    <property type="entry name" value="Carbohydrate phosphatase"/>
    <property type="match status" value="1"/>
</dbReference>
<dbReference type="OrthoDB" id="9785695at2"/>
<dbReference type="EC" id="3.1.3.25" evidence="4"/>
<keyword evidence="7" id="KW-0378">Hydrolase</keyword>
<comment type="catalytic activity">
    <reaction evidence="1">
        <text>a myo-inositol phosphate + H2O = myo-inositol + phosphate</text>
        <dbReference type="Rhea" id="RHEA:24056"/>
        <dbReference type="ChEBI" id="CHEBI:15377"/>
        <dbReference type="ChEBI" id="CHEBI:17268"/>
        <dbReference type="ChEBI" id="CHEBI:43474"/>
        <dbReference type="ChEBI" id="CHEBI:84139"/>
        <dbReference type="EC" id="3.1.3.25"/>
    </reaction>
</comment>
<feature type="binding site" evidence="9">
    <location>
        <position position="105"/>
    </location>
    <ligand>
        <name>Mg(2+)</name>
        <dbReference type="ChEBI" id="CHEBI:18420"/>
        <label>1</label>
        <note>catalytic</note>
    </ligand>
</feature>
<evidence type="ECO:0000256" key="5">
    <source>
        <dbReference type="ARBA" id="ARBA00019784"/>
    </source>
</evidence>
<evidence type="ECO:0000256" key="1">
    <source>
        <dbReference type="ARBA" id="ARBA00001033"/>
    </source>
</evidence>
<evidence type="ECO:0000256" key="2">
    <source>
        <dbReference type="ARBA" id="ARBA00001946"/>
    </source>
</evidence>
<evidence type="ECO:0000256" key="7">
    <source>
        <dbReference type="ARBA" id="ARBA00022801"/>
    </source>
</evidence>
<keyword evidence="6 9" id="KW-0479">Metal-binding</keyword>
<dbReference type="FunFam" id="3.30.540.10:FF:000003">
    <property type="entry name" value="Inositol-1-monophosphatase"/>
    <property type="match status" value="1"/>
</dbReference>
<dbReference type="Gene3D" id="3.40.190.80">
    <property type="match status" value="1"/>
</dbReference>
<dbReference type="GO" id="GO:0007165">
    <property type="term" value="P:signal transduction"/>
    <property type="evidence" value="ECO:0007669"/>
    <property type="project" value="TreeGrafter"/>
</dbReference>
<dbReference type="AlphaFoldDB" id="A0A023D394"/>
<evidence type="ECO:0000256" key="4">
    <source>
        <dbReference type="ARBA" id="ARBA00013106"/>
    </source>
</evidence>
<sequence>MTRSGPYDPALQDERERALRLAAAEAVAAEAAALAMKLRPPPGGPQGGTKGVQDYVTEADGAVEQFLAERLGALFPDDGFLGEENGRRSDEARHSGYVWVVDPIDGTSNYARGRERWCISIGLMHHDEPVAGVVNAPALGEIYTGRRGHGAFLNGRPLTASPVTDPTTAIVEMGWSPKVTRQTYTGKIDAFMALGVMPRTCGSGTLALCDVASGRQDAYLEMVINLWDVAAALVFLGEAGAIASPFLRDGGLTGGALLFAAAPGVARSLANAAGIALD</sequence>
<accession>A0A023D394</accession>
<dbReference type="Gene3D" id="3.30.540.10">
    <property type="entry name" value="Fructose-1,6-Bisphosphatase, subunit A, domain 1"/>
    <property type="match status" value="1"/>
</dbReference>
<evidence type="ECO:0000256" key="8">
    <source>
        <dbReference type="ARBA" id="ARBA00022842"/>
    </source>
</evidence>
<dbReference type="Pfam" id="PF00459">
    <property type="entry name" value="Inositol_P"/>
    <property type="match status" value="1"/>
</dbReference>
<dbReference type="PANTHER" id="PTHR20854">
    <property type="entry name" value="INOSITOL MONOPHOSPHATASE"/>
    <property type="match status" value="1"/>
</dbReference>
<dbReference type="InterPro" id="IPR020583">
    <property type="entry name" value="Inositol_monoP_metal-BS"/>
</dbReference>
<keyword evidence="8 9" id="KW-0460">Magnesium</keyword>